<dbReference type="SUPFAM" id="SSF47370">
    <property type="entry name" value="Bromodomain"/>
    <property type="match status" value="1"/>
</dbReference>
<evidence type="ECO:0008006" key="4">
    <source>
        <dbReference type="Google" id="ProtNLM"/>
    </source>
</evidence>
<evidence type="ECO:0000256" key="1">
    <source>
        <dbReference type="ARBA" id="ARBA00023117"/>
    </source>
</evidence>
<organism evidence="2 3">
    <name type="scientific">Nepenthes gracilis</name>
    <name type="common">Slender pitcher plant</name>
    <dbReference type="NCBI Taxonomy" id="150966"/>
    <lineage>
        <taxon>Eukaryota</taxon>
        <taxon>Viridiplantae</taxon>
        <taxon>Streptophyta</taxon>
        <taxon>Embryophyta</taxon>
        <taxon>Tracheophyta</taxon>
        <taxon>Spermatophyta</taxon>
        <taxon>Magnoliopsida</taxon>
        <taxon>eudicotyledons</taxon>
        <taxon>Gunneridae</taxon>
        <taxon>Pentapetalae</taxon>
        <taxon>Caryophyllales</taxon>
        <taxon>Nepenthaceae</taxon>
        <taxon>Nepenthes</taxon>
    </lineage>
</organism>
<sequence length="138" mass="15273">MRKGCYMDAKEGSVGENYLLGSAKVGLTNLNWKENLTSDRGDTARVSRGSITSTRELFRDLLLLANNALVFYSKSTHEHRCAAILLDLVISRLRRPYMAATSVVTAPVVLKALVRKLPVKPRSALRLNADSRVRSSVL</sequence>
<evidence type="ECO:0000313" key="2">
    <source>
        <dbReference type="EMBL" id="GMH28688.1"/>
    </source>
</evidence>
<dbReference type="AlphaFoldDB" id="A0AAD3TGQ3"/>
<reference evidence="2" key="1">
    <citation type="submission" date="2023-05" db="EMBL/GenBank/DDBJ databases">
        <title>Nepenthes gracilis genome sequencing.</title>
        <authorList>
            <person name="Fukushima K."/>
        </authorList>
    </citation>
    <scope>NUCLEOTIDE SEQUENCE</scope>
    <source>
        <strain evidence="2">SING2019-196</strain>
    </source>
</reference>
<dbReference type="PANTHER" id="PTHR37888">
    <property type="entry name" value="DNA-BINDING BROMODOMAIN-CONTAINING PROTEIN"/>
    <property type="match status" value="1"/>
</dbReference>
<accession>A0AAD3TGQ3</accession>
<evidence type="ECO:0000313" key="3">
    <source>
        <dbReference type="Proteomes" id="UP001279734"/>
    </source>
</evidence>
<keyword evidence="3" id="KW-1185">Reference proteome</keyword>
<protein>
    <recommendedName>
        <fullName evidence="4">Bromo domain-containing protein</fullName>
    </recommendedName>
</protein>
<dbReference type="Proteomes" id="UP001279734">
    <property type="component" value="Unassembled WGS sequence"/>
</dbReference>
<dbReference type="InterPro" id="IPR036427">
    <property type="entry name" value="Bromodomain-like_sf"/>
</dbReference>
<gene>
    <name evidence="2" type="ORF">Nepgr_030531</name>
</gene>
<dbReference type="EMBL" id="BSYO01000035">
    <property type="protein sequence ID" value="GMH28688.1"/>
    <property type="molecule type" value="Genomic_DNA"/>
</dbReference>
<comment type="caution">
    <text evidence="2">The sequence shown here is derived from an EMBL/GenBank/DDBJ whole genome shotgun (WGS) entry which is preliminary data.</text>
</comment>
<keyword evidence="1" id="KW-0103">Bromodomain</keyword>
<dbReference type="PANTHER" id="PTHR37888:SF4">
    <property type="entry name" value="OS07G0565300 PROTEIN"/>
    <property type="match status" value="1"/>
</dbReference>
<proteinExistence type="predicted"/>
<name>A0AAD3TGQ3_NEPGR</name>